<feature type="transmembrane region" description="Helical" evidence="4">
    <location>
        <begin position="14"/>
        <end position="35"/>
    </location>
</feature>
<evidence type="ECO:0000256" key="4">
    <source>
        <dbReference type="SAM" id="Phobius"/>
    </source>
</evidence>
<feature type="compositionally biased region" description="Basic and acidic residues" evidence="3">
    <location>
        <begin position="309"/>
        <end position="324"/>
    </location>
</feature>
<dbReference type="InterPro" id="IPR040265">
    <property type="entry name" value="CHUP1/IPGA1-like"/>
</dbReference>
<dbReference type="PANTHER" id="PTHR31342:SF10">
    <property type="entry name" value="CHUP1-LIKE PROTEIN"/>
    <property type="match status" value="1"/>
</dbReference>
<dbReference type="AlphaFoldDB" id="A0AAD4J1Y9"/>
<gene>
    <name evidence="5" type="ORF">C2S53_018268</name>
</gene>
<feature type="coiled-coil region" evidence="2">
    <location>
        <begin position="93"/>
        <end position="192"/>
    </location>
</feature>
<accession>A0AAD4J1Y9</accession>
<keyword evidence="4" id="KW-1133">Transmembrane helix</keyword>
<dbReference type="PANTHER" id="PTHR31342">
    <property type="entry name" value="PROTEIN CHUP1, CHLOROPLASTIC"/>
    <property type="match status" value="1"/>
</dbReference>
<feature type="region of interest" description="Disordered" evidence="3">
    <location>
        <begin position="307"/>
        <end position="332"/>
    </location>
</feature>
<name>A0AAD4J1Y9_PERFH</name>
<dbReference type="GO" id="GO:0072699">
    <property type="term" value="P:protein localization to cortical microtubule cytoskeleton"/>
    <property type="evidence" value="ECO:0007669"/>
    <property type="project" value="TreeGrafter"/>
</dbReference>
<evidence type="ECO:0000313" key="5">
    <source>
        <dbReference type="EMBL" id="KAH6825366.1"/>
    </source>
</evidence>
<dbReference type="EMBL" id="SDAM02000176">
    <property type="protein sequence ID" value="KAH6825366.1"/>
    <property type="molecule type" value="Genomic_DNA"/>
</dbReference>
<keyword evidence="6" id="KW-1185">Reference proteome</keyword>
<sequence length="421" mass="49064">MESSRSKVEAMKPVLLKAGIPLAVSLAGFILARIATRKSCFPTASSLPPDIQVDVQETDSYDIYTDEESFHSLDSECSYSSRVEDDHAYAEEILGLRRRIEDIQDRELQLEKRFLYYQGLKDQEIVLMELHNKMVLEMNRVEFLEREVSLVEAENQRFESVAKEYLRLLRLDEFLRSENELLRERVKKLLRRTKEHSRILRKQCLQIQCNETEISSSKNELQEKADCMRLMQDEIKEMKLIIEELQGEKNELLCNLRAAEESSAASKVEGEKVTIEDYNRLARGLEQLEKHKTSEVRELMRSKSCLSHELTRRRSQEHTEENKETSTSFRGIEEFGSDNELNQCSKEQGDSYLGLTVRDHARSKRRKLIAKFKKWVEGSEKTKQSSLVEKEKHRNKCFPRHSVSHGAEDAYFPARKSCSSI</sequence>
<evidence type="ECO:0000256" key="3">
    <source>
        <dbReference type="SAM" id="MobiDB-lite"/>
    </source>
</evidence>
<organism evidence="5 6">
    <name type="scientific">Perilla frutescens var. hirtella</name>
    <name type="common">Perilla citriodora</name>
    <name type="synonym">Perilla setoyensis</name>
    <dbReference type="NCBI Taxonomy" id="608512"/>
    <lineage>
        <taxon>Eukaryota</taxon>
        <taxon>Viridiplantae</taxon>
        <taxon>Streptophyta</taxon>
        <taxon>Embryophyta</taxon>
        <taxon>Tracheophyta</taxon>
        <taxon>Spermatophyta</taxon>
        <taxon>Magnoliopsida</taxon>
        <taxon>eudicotyledons</taxon>
        <taxon>Gunneridae</taxon>
        <taxon>Pentapetalae</taxon>
        <taxon>asterids</taxon>
        <taxon>lamiids</taxon>
        <taxon>Lamiales</taxon>
        <taxon>Lamiaceae</taxon>
        <taxon>Nepetoideae</taxon>
        <taxon>Elsholtzieae</taxon>
        <taxon>Perilla</taxon>
    </lineage>
</organism>
<keyword evidence="4" id="KW-0812">Transmembrane</keyword>
<keyword evidence="1 2" id="KW-0175">Coiled coil</keyword>
<dbReference type="Proteomes" id="UP001190926">
    <property type="component" value="Unassembled WGS sequence"/>
</dbReference>
<feature type="coiled-coil region" evidence="2">
    <location>
        <begin position="228"/>
        <end position="262"/>
    </location>
</feature>
<dbReference type="GO" id="GO:0055028">
    <property type="term" value="C:cortical microtubule"/>
    <property type="evidence" value="ECO:0007669"/>
    <property type="project" value="TreeGrafter"/>
</dbReference>
<comment type="caution">
    <text evidence="5">The sequence shown here is derived from an EMBL/GenBank/DDBJ whole genome shotgun (WGS) entry which is preliminary data.</text>
</comment>
<evidence type="ECO:0000256" key="1">
    <source>
        <dbReference type="ARBA" id="ARBA00023054"/>
    </source>
</evidence>
<evidence type="ECO:0000256" key="2">
    <source>
        <dbReference type="SAM" id="Coils"/>
    </source>
</evidence>
<evidence type="ECO:0000313" key="6">
    <source>
        <dbReference type="Proteomes" id="UP001190926"/>
    </source>
</evidence>
<keyword evidence="4" id="KW-0472">Membrane</keyword>
<protein>
    <submittedName>
        <fullName evidence="5">Uncharacterized protein</fullName>
    </submittedName>
</protein>
<proteinExistence type="predicted"/>
<reference evidence="5 6" key="1">
    <citation type="journal article" date="2021" name="Nat. Commun.">
        <title>Incipient diploidization of the medicinal plant Perilla within 10,000 years.</title>
        <authorList>
            <person name="Zhang Y."/>
            <person name="Shen Q."/>
            <person name="Leng L."/>
            <person name="Zhang D."/>
            <person name="Chen S."/>
            <person name="Shi Y."/>
            <person name="Ning Z."/>
            <person name="Chen S."/>
        </authorList>
    </citation>
    <scope>NUCLEOTIDE SEQUENCE [LARGE SCALE GENOMIC DNA]</scope>
    <source>
        <strain evidence="6">cv. PC099</strain>
    </source>
</reference>